<comment type="caution">
    <text evidence="18">The sequence shown here is derived from an EMBL/GenBank/DDBJ whole genome shotgun (WGS) entry which is preliminary data.</text>
</comment>
<dbReference type="AlphaFoldDB" id="A0A9Q0EJI7"/>
<comment type="similarity">
    <text evidence="4">Belongs to the PP2C family.</text>
</comment>
<feature type="compositionally biased region" description="Low complexity" evidence="16">
    <location>
        <begin position="172"/>
        <end position="187"/>
    </location>
</feature>
<dbReference type="GO" id="GO:0004722">
    <property type="term" value="F:protein serine/threonine phosphatase activity"/>
    <property type="evidence" value="ECO:0007669"/>
    <property type="project" value="UniProtKB-EC"/>
</dbReference>
<dbReference type="InterPro" id="IPR036580">
    <property type="entry name" value="PP2C_C_sf"/>
</dbReference>
<dbReference type="GO" id="GO:0000287">
    <property type="term" value="F:magnesium ion binding"/>
    <property type="evidence" value="ECO:0007669"/>
    <property type="project" value="InterPro"/>
</dbReference>
<organism evidence="18 19">
    <name type="scientific">Muraenolepis orangiensis</name>
    <name type="common">Patagonian moray cod</name>
    <dbReference type="NCBI Taxonomy" id="630683"/>
    <lineage>
        <taxon>Eukaryota</taxon>
        <taxon>Metazoa</taxon>
        <taxon>Chordata</taxon>
        <taxon>Craniata</taxon>
        <taxon>Vertebrata</taxon>
        <taxon>Euteleostomi</taxon>
        <taxon>Actinopterygii</taxon>
        <taxon>Neopterygii</taxon>
        <taxon>Teleostei</taxon>
        <taxon>Neoteleostei</taxon>
        <taxon>Acanthomorphata</taxon>
        <taxon>Zeiogadaria</taxon>
        <taxon>Gadariae</taxon>
        <taxon>Gadiformes</taxon>
        <taxon>Muraenolepidoidei</taxon>
        <taxon>Muraenolepididae</taxon>
        <taxon>Muraenolepis</taxon>
    </lineage>
</organism>
<feature type="compositionally biased region" description="Acidic residues" evidence="16">
    <location>
        <begin position="100"/>
        <end position="111"/>
    </location>
</feature>
<evidence type="ECO:0000256" key="3">
    <source>
        <dbReference type="ARBA" id="ARBA00004635"/>
    </source>
</evidence>
<keyword evidence="5" id="KW-0963">Cytoplasm</keyword>
<evidence type="ECO:0000256" key="10">
    <source>
        <dbReference type="ARBA" id="ARBA00022842"/>
    </source>
</evidence>
<protein>
    <recommendedName>
        <fullName evidence="17">Protein serine/threonine phosphatase 2C C-terminal domain-containing protein</fullName>
    </recommendedName>
</protein>
<feature type="region of interest" description="Disordered" evidence="16">
    <location>
        <begin position="160"/>
        <end position="237"/>
    </location>
</feature>
<dbReference type="Gene3D" id="1.10.10.430">
    <property type="entry name" value="Phosphatase 2C, C-terminal domain suprefamily"/>
    <property type="match status" value="1"/>
</dbReference>
<evidence type="ECO:0000256" key="8">
    <source>
        <dbReference type="ARBA" id="ARBA00022723"/>
    </source>
</evidence>
<keyword evidence="19" id="KW-1185">Reference proteome</keyword>
<dbReference type="GO" id="GO:0005829">
    <property type="term" value="C:cytosol"/>
    <property type="evidence" value="ECO:0007669"/>
    <property type="project" value="UniProtKB-SubCell"/>
</dbReference>
<evidence type="ECO:0000313" key="19">
    <source>
        <dbReference type="Proteomes" id="UP001148018"/>
    </source>
</evidence>
<evidence type="ECO:0000256" key="5">
    <source>
        <dbReference type="ARBA" id="ARBA00022490"/>
    </source>
</evidence>
<keyword evidence="12" id="KW-0464">Manganese</keyword>
<evidence type="ECO:0000256" key="14">
    <source>
        <dbReference type="ARBA" id="ARBA00047761"/>
    </source>
</evidence>
<evidence type="ECO:0000256" key="12">
    <source>
        <dbReference type="ARBA" id="ARBA00023211"/>
    </source>
</evidence>
<evidence type="ECO:0000313" key="18">
    <source>
        <dbReference type="EMBL" id="KAJ3607478.1"/>
    </source>
</evidence>
<comment type="catalytic activity">
    <reaction evidence="15">
        <text>O-phospho-L-threonyl-[protein] + H2O = L-threonyl-[protein] + phosphate</text>
        <dbReference type="Rhea" id="RHEA:47004"/>
        <dbReference type="Rhea" id="RHEA-COMP:11060"/>
        <dbReference type="Rhea" id="RHEA-COMP:11605"/>
        <dbReference type="ChEBI" id="CHEBI:15377"/>
        <dbReference type="ChEBI" id="CHEBI:30013"/>
        <dbReference type="ChEBI" id="CHEBI:43474"/>
        <dbReference type="ChEBI" id="CHEBI:61977"/>
        <dbReference type="EC" id="3.1.3.16"/>
    </reaction>
</comment>
<comment type="catalytic activity">
    <reaction evidence="14">
        <text>O-phospho-L-seryl-[protein] + H2O = L-seryl-[protein] + phosphate</text>
        <dbReference type="Rhea" id="RHEA:20629"/>
        <dbReference type="Rhea" id="RHEA-COMP:9863"/>
        <dbReference type="Rhea" id="RHEA-COMP:11604"/>
        <dbReference type="ChEBI" id="CHEBI:15377"/>
        <dbReference type="ChEBI" id="CHEBI:29999"/>
        <dbReference type="ChEBI" id="CHEBI:43474"/>
        <dbReference type="ChEBI" id="CHEBI:83421"/>
        <dbReference type="EC" id="3.1.3.16"/>
    </reaction>
</comment>
<gene>
    <name evidence="18" type="ORF">NHX12_024529</name>
</gene>
<feature type="compositionally biased region" description="Low complexity" evidence="16">
    <location>
        <begin position="214"/>
        <end position="237"/>
    </location>
</feature>
<keyword evidence="10" id="KW-0460">Magnesium</keyword>
<comment type="subcellular location">
    <subcellularLocation>
        <location evidence="2">Cytoplasm</location>
        <location evidence="2">Cytosol</location>
    </subcellularLocation>
    <subcellularLocation>
        <location evidence="3">Membrane</location>
        <topology evidence="3">Lipid-anchor</topology>
    </subcellularLocation>
</comment>
<dbReference type="EMBL" id="JANIIK010000040">
    <property type="protein sequence ID" value="KAJ3607478.1"/>
    <property type="molecule type" value="Genomic_DNA"/>
</dbReference>
<keyword evidence="7" id="KW-0519">Myristate</keyword>
<keyword evidence="11" id="KW-0472">Membrane</keyword>
<name>A0A9Q0EJI7_9TELE</name>
<dbReference type="InterPro" id="IPR012911">
    <property type="entry name" value="PP2C_C"/>
</dbReference>
<dbReference type="Proteomes" id="UP001148018">
    <property type="component" value="Unassembled WGS sequence"/>
</dbReference>
<feature type="compositionally biased region" description="Gly residues" evidence="16">
    <location>
        <begin position="112"/>
        <end position="124"/>
    </location>
</feature>
<evidence type="ECO:0000256" key="16">
    <source>
        <dbReference type="SAM" id="MobiDB-lite"/>
    </source>
</evidence>
<dbReference type="SUPFAM" id="SSF81601">
    <property type="entry name" value="Protein serine/threonine phosphatase 2C, C-terminal domain"/>
    <property type="match status" value="1"/>
</dbReference>
<keyword evidence="6" id="KW-0597">Phosphoprotein</keyword>
<feature type="region of interest" description="Disordered" evidence="16">
    <location>
        <begin position="84"/>
        <end position="125"/>
    </location>
</feature>
<dbReference type="FunFam" id="1.10.10.430:FF:000001">
    <property type="entry name" value="protein phosphatase 1B isoform X1"/>
    <property type="match status" value="1"/>
</dbReference>
<evidence type="ECO:0000256" key="13">
    <source>
        <dbReference type="ARBA" id="ARBA00023288"/>
    </source>
</evidence>
<comment type="cofactor">
    <cofactor evidence="1">
        <name>Mn(2+)</name>
        <dbReference type="ChEBI" id="CHEBI:29035"/>
    </cofactor>
</comment>
<evidence type="ECO:0000259" key="17">
    <source>
        <dbReference type="Pfam" id="PF07830"/>
    </source>
</evidence>
<evidence type="ECO:0000256" key="6">
    <source>
        <dbReference type="ARBA" id="ARBA00022553"/>
    </source>
</evidence>
<feature type="domain" description="Protein serine/threonine phosphatase 2C C-terminal" evidence="17">
    <location>
        <begin position="2"/>
        <end position="81"/>
    </location>
</feature>
<dbReference type="OrthoDB" id="8955490at2759"/>
<accession>A0A9Q0EJI7</accession>
<keyword evidence="9" id="KW-0378">Hydrolase</keyword>
<sequence length="237" mass="23994">MSVVLVSLPGAPKVTEEALKKEEDLDKYLESRVEELLGRCGDEGVPDLVSVLRSIATETVPNLPPGGGLASKRSVIEAMYNKLNPHREEEGASAGGGSAGEEELEEEEESAEGGGGGGGGGGGTAAHLLEALRQFRLHHRGQYRAVLEESLSAYLLQGEDSDQGAGAEGQCSDAAIAAAAARQQDPAASPPSLPSPPPSPAEPEASPDVPRPAPLGAGLDVPGPAPLGAGPPSFSSV</sequence>
<dbReference type="Pfam" id="PF07830">
    <property type="entry name" value="PP2C_C"/>
    <property type="match status" value="1"/>
</dbReference>
<dbReference type="GO" id="GO:0016020">
    <property type="term" value="C:membrane"/>
    <property type="evidence" value="ECO:0007669"/>
    <property type="project" value="UniProtKB-SubCell"/>
</dbReference>
<evidence type="ECO:0000256" key="4">
    <source>
        <dbReference type="ARBA" id="ARBA00006702"/>
    </source>
</evidence>
<keyword evidence="13" id="KW-0449">Lipoprotein</keyword>
<evidence type="ECO:0000256" key="7">
    <source>
        <dbReference type="ARBA" id="ARBA00022707"/>
    </source>
</evidence>
<keyword evidence="8" id="KW-0479">Metal-binding</keyword>
<reference evidence="18" key="1">
    <citation type="submission" date="2022-07" db="EMBL/GenBank/DDBJ databases">
        <title>Chromosome-level genome of Muraenolepis orangiensis.</title>
        <authorList>
            <person name="Kim J."/>
        </authorList>
    </citation>
    <scope>NUCLEOTIDE SEQUENCE</scope>
    <source>
        <strain evidence="18">KU_S4_2022</strain>
        <tissue evidence="18">Muscle</tissue>
    </source>
</reference>
<evidence type="ECO:0000256" key="11">
    <source>
        <dbReference type="ARBA" id="ARBA00023136"/>
    </source>
</evidence>
<evidence type="ECO:0000256" key="15">
    <source>
        <dbReference type="ARBA" id="ARBA00048336"/>
    </source>
</evidence>
<evidence type="ECO:0000256" key="9">
    <source>
        <dbReference type="ARBA" id="ARBA00022801"/>
    </source>
</evidence>
<evidence type="ECO:0000256" key="1">
    <source>
        <dbReference type="ARBA" id="ARBA00001936"/>
    </source>
</evidence>
<dbReference type="GO" id="GO:0030145">
    <property type="term" value="F:manganese ion binding"/>
    <property type="evidence" value="ECO:0007669"/>
    <property type="project" value="InterPro"/>
</dbReference>
<feature type="compositionally biased region" description="Pro residues" evidence="16">
    <location>
        <begin position="188"/>
        <end position="201"/>
    </location>
</feature>
<evidence type="ECO:0000256" key="2">
    <source>
        <dbReference type="ARBA" id="ARBA00004514"/>
    </source>
</evidence>
<proteinExistence type="inferred from homology"/>